<dbReference type="InterPro" id="IPR029068">
    <property type="entry name" value="Glyas_Bleomycin-R_OHBP_Dase"/>
</dbReference>
<keyword evidence="3" id="KW-0223">Dioxygenase</keyword>
<dbReference type="SUPFAM" id="SSF54593">
    <property type="entry name" value="Glyoxalase/Bleomycin resistance protein/Dihydroxybiphenyl dioxygenase"/>
    <property type="match status" value="1"/>
</dbReference>
<evidence type="ECO:0000313" key="3">
    <source>
        <dbReference type="EMBL" id="SKB78953.1"/>
    </source>
</evidence>
<feature type="region of interest" description="Disordered" evidence="1">
    <location>
        <begin position="116"/>
        <end position="150"/>
    </location>
</feature>
<dbReference type="PROSITE" id="PS51819">
    <property type="entry name" value="VOC"/>
    <property type="match status" value="1"/>
</dbReference>
<dbReference type="GO" id="GO:0051213">
    <property type="term" value="F:dioxygenase activity"/>
    <property type="evidence" value="ECO:0007669"/>
    <property type="project" value="UniProtKB-KW"/>
</dbReference>
<dbReference type="InterPro" id="IPR037523">
    <property type="entry name" value="VOC_core"/>
</dbReference>
<keyword evidence="3" id="KW-0560">Oxidoreductase</keyword>
<dbReference type="PANTHER" id="PTHR21366">
    <property type="entry name" value="GLYOXALASE FAMILY PROTEIN"/>
    <property type="match status" value="1"/>
</dbReference>
<name>A0A1T5E570_9SPHN</name>
<proteinExistence type="predicted"/>
<dbReference type="EMBL" id="FUYM01000006">
    <property type="protein sequence ID" value="SKB78953.1"/>
    <property type="molecule type" value="Genomic_DNA"/>
</dbReference>
<dbReference type="RefSeq" id="WP_079648935.1">
    <property type="nucleotide sequence ID" value="NZ_FUYM01000006.1"/>
</dbReference>
<evidence type="ECO:0000256" key="1">
    <source>
        <dbReference type="SAM" id="MobiDB-lite"/>
    </source>
</evidence>
<dbReference type="InterPro" id="IPR004360">
    <property type="entry name" value="Glyas_Fos-R_dOase_dom"/>
</dbReference>
<feature type="compositionally biased region" description="Polar residues" evidence="1">
    <location>
        <begin position="140"/>
        <end position="150"/>
    </location>
</feature>
<reference evidence="4" key="1">
    <citation type="submission" date="2017-02" db="EMBL/GenBank/DDBJ databases">
        <authorList>
            <person name="Varghese N."/>
            <person name="Submissions S."/>
        </authorList>
    </citation>
    <scope>NUCLEOTIDE SEQUENCE [LARGE SCALE GENOMIC DNA]</scope>
    <source>
        <strain evidence="4">UM2</strain>
    </source>
</reference>
<evidence type="ECO:0000259" key="2">
    <source>
        <dbReference type="PROSITE" id="PS51819"/>
    </source>
</evidence>
<dbReference type="Proteomes" id="UP000189818">
    <property type="component" value="Unassembled WGS sequence"/>
</dbReference>
<feature type="domain" description="VOC" evidence="2">
    <location>
        <begin position="6"/>
        <end position="131"/>
    </location>
</feature>
<keyword evidence="4" id="KW-1185">Reference proteome</keyword>
<dbReference type="AlphaFoldDB" id="A0A1T5E570"/>
<dbReference type="Gene3D" id="3.10.180.10">
    <property type="entry name" value="2,3-Dihydroxybiphenyl 1,2-Dioxygenase, domain 1"/>
    <property type="match status" value="1"/>
</dbReference>
<accession>A0A1T5E570</accession>
<evidence type="ECO:0000313" key="4">
    <source>
        <dbReference type="Proteomes" id="UP000189818"/>
    </source>
</evidence>
<dbReference type="OrthoDB" id="9812656at2"/>
<gene>
    <name evidence="3" type="ORF">SAMN06295920_106181</name>
</gene>
<dbReference type="STRING" id="439228.SAMN06295920_106181"/>
<dbReference type="InterPro" id="IPR050383">
    <property type="entry name" value="GlyoxalaseI/FosfomycinResist"/>
</dbReference>
<protein>
    <submittedName>
        <fullName evidence="3">Glyoxalase/Bleomycin resistance protein/Dioxygenase superfamily protein</fullName>
    </submittedName>
</protein>
<dbReference type="Pfam" id="PF00903">
    <property type="entry name" value="Glyoxalase"/>
    <property type="match status" value="1"/>
</dbReference>
<dbReference type="PANTHER" id="PTHR21366:SF14">
    <property type="entry name" value="GLYOXALASE DOMAIN-CONTAINING PROTEIN 5"/>
    <property type="match status" value="1"/>
</dbReference>
<sequence>MITIRDIDHVVLRIRDLDRVAAFYIDVLGARWEKQQAAIGLYQLRIGNSLIDLVPVDGELGRAGGAAPGREGRNVDHVCFRVLPWDGEAVLAHLAGHGIQGEIVSRYGADGDGPSIYLSDPEGNSLELKGPPWAPVPGSATPTSIGDQTK</sequence>
<organism evidence="3 4">
    <name type="scientific">Rhizorhabdus histidinilytica</name>
    <dbReference type="NCBI Taxonomy" id="439228"/>
    <lineage>
        <taxon>Bacteria</taxon>
        <taxon>Pseudomonadati</taxon>
        <taxon>Pseudomonadota</taxon>
        <taxon>Alphaproteobacteria</taxon>
        <taxon>Sphingomonadales</taxon>
        <taxon>Sphingomonadaceae</taxon>
        <taxon>Rhizorhabdus</taxon>
    </lineage>
</organism>